<keyword evidence="2" id="KW-1185">Reference proteome</keyword>
<proteinExistence type="predicted"/>
<reference evidence="1" key="1">
    <citation type="submission" date="2020-11" db="EMBL/GenBank/DDBJ databases">
        <title>Bacterial whole genome sequence for Caenimonas sp. DR4.4.</title>
        <authorList>
            <person name="Le V."/>
            <person name="Ko S.-R."/>
            <person name="Ahn C.-Y."/>
            <person name="Oh H.-M."/>
        </authorList>
    </citation>
    <scope>NUCLEOTIDE SEQUENCE</scope>
    <source>
        <strain evidence="1">DR4.4</strain>
    </source>
</reference>
<dbReference type="RefSeq" id="WP_196986442.1">
    <property type="nucleotide sequence ID" value="NZ_JADWYS010000001.1"/>
</dbReference>
<dbReference type="EMBL" id="JADWYS010000001">
    <property type="protein sequence ID" value="MBG9388590.1"/>
    <property type="molecule type" value="Genomic_DNA"/>
</dbReference>
<comment type="caution">
    <text evidence="1">The sequence shown here is derived from an EMBL/GenBank/DDBJ whole genome shotgun (WGS) entry which is preliminary data.</text>
</comment>
<organism evidence="1 2">
    <name type="scientific">Caenimonas aquaedulcis</name>
    <dbReference type="NCBI Taxonomy" id="2793270"/>
    <lineage>
        <taxon>Bacteria</taxon>
        <taxon>Pseudomonadati</taxon>
        <taxon>Pseudomonadota</taxon>
        <taxon>Betaproteobacteria</taxon>
        <taxon>Burkholderiales</taxon>
        <taxon>Comamonadaceae</taxon>
        <taxon>Caenimonas</taxon>
    </lineage>
</organism>
<gene>
    <name evidence="1" type="ORF">I5803_11215</name>
</gene>
<protein>
    <submittedName>
        <fullName evidence="1">Uncharacterized protein</fullName>
    </submittedName>
</protein>
<sequence>MTKTLSWAPAEAARPFSATLLHLLAALLRGASEMLDRVAARESAREAARAMHGVVEFHALHRDAGAPEGALYVNGELVGFIAGVKRL</sequence>
<accession>A0A931H541</accession>
<dbReference type="AlphaFoldDB" id="A0A931H541"/>
<name>A0A931H541_9BURK</name>
<evidence type="ECO:0000313" key="2">
    <source>
        <dbReference type="Proteomes" id="UP000651050"/>
    </source>
</evidence>
<evidence type="ECO:0000313" key="1">
    <source>
        <dbReference type="EMBL" id="MBG9388590.1"/>
    </source>
</evidence>
<dbReference type="Proteomes" id="UP000651050">
    <property type="component" value="Unassembled WGS sequence"/>
</dbReference>